<dbReference type="EMBL" id="CP099423">
    <property type="protein sequence ID" value="USW54368.1"/>
    <property type="molecule type" value="Genomic_DNA"/>
</dbReference>
<evidence type="ECO:0000313" key="1">
    <source>
        <dbReference type="EMBL" id="USW54368.1"/>
    </source>
</evidence>
<organism evidence="1 2">
    <name type="scientific">Septoria linicola</name>
    <dbReference type="NCBI Taxonomy" id="215465"/>
    <lineage>
        <taxon>Eukaryota</taxon>
        <taxon>Fungi</taxon>
        <taxon>Dikarya</taxon>
        <taxon>Ascomycota</taxon>
        <taxon>Pezizomycotina</taxon>
        <taxon>Dothideomycetes</taxon>
        <taxon>Dothideomycetidae</taxon>
        <taxon>Mycosphaerellales</taxon>
        <taxon>Mycosphaerellaceae</taxon>
        <taxon>Septoria</taxon>
    </lineage>
</organism>
<evidence type="ECO:0000313" key="2">
    <source>
        <dbReference type="Proteomes" id="UP001056384"/>
    </source>
</evidence>
<protein>
    <submittedName>
        <fullName evidence="1">Uncharacterized protein</fullName>
    </submittedName>
</protein>
<proteinExistence type="predicted"/>
<accession>A0A9Q9AWC2</accession>
<dbReference type="Proteomes" id="UP001056384">
    <property type="component" value="Chromosome 6"/>
</dbReference>
<dbReference type="AlphaFoldDB" id="A0A9Q9AWC2"/>
<dbReference type="OrthoDB" id="2322999at2759"/>
<name>A0A9Q9AWC2_9PEZI</name>
<reference evidence="1" key="1">
    <citation type="submission" date="2022-06" db="EMBL/GenBank/DDBJ databases">
        <title>Complete genome sequences of two strains of the flax pathogen Septoria linicola.</title>
        <authorList>
            <person name="Lapalu N."/>
            <person name="Simon A."/>
            <person name="Demenou B."/>
            <person name="Paumier D."/>
            <person name="Guillot M.-P."/>
            <person name="Gout L."/>
            <person name="Valade R."/>
        </authorList>
    </citation>
    <scope>NUCLEOTIDE SEQUENCE</scope>
    <source>
        <strain evidence="1">SE15195</strain>
    </source>
</reference>
<sequence length="211" mass="24046">MMQKTKFHGLEARYNHIKYIDQQRAWLSHPDFFDALVDLAHIFVRHQAHDNFAITLLHRHHDLQAGYAMVHSQGAKGEDFCYMEELGSRPIFPCAYHYHLDGATEFAPYEFSSTPIPMPDEAFLREVAIYLRQCNLCEVIAVTHLDHFGQIWLESLALDRQGTVAIVRQAGQELAGDDYVLTEWAIVQGDNGAQLMGTRACSDKESGHTRT</sequence>
<gene>
    <name evidence="1" type="ORF">Slin15195_G076870</name>
</gene>
<keyword evidence="2" id="KW-1185">Reference proteome</keyword>